<gene>
    <name evidence="3" type="ORF">LQ356_02795</name>
</gene>
<evidence type="ECO:0000313" key="3">
    <source>
        <dbReference type="EMBL" id="WYM97113.1"/>
    </source>
</evidence>
<keyword evidence="4" id="KW-1185">Reference proteome</keyword>
<reference evidence="3" key="1">
    <citation type="submission" date="2021-11" db="EMBL/GenBank/DDBJ databases">
        <title>The first genome sequence of unculturable Mycoplasma faucium obtained by de novo assembly of metagenomic reads.</title>
        <authorList>
            <person name="Sabat A.J."/>
            <person name="Bathoorn E."/>
            <person name="Akkerboom V."/>
            <person name="Friedrich A.W."/>
        </authorList>
    </citation>
    <scope>NUCLEOTIDE SEQUENCE [LARGE SCALE GENOMIC DNA]</scope>
    <source>
        <strain evidence="3">UMCG-MFM1</strain>
    </source>
</reference>
<organism evidence="3 4">
    <name type="scientific">Metamycoplasma faucium</name>
    <dbReference type="NCBI Taxonomy" id="56142"/>
    <lineage>
        <taxon>Bacteria</taxon>
        <taxon>Bacillati</taxon>
        <taxon>Mycoplasmatota</taxon>
        <taxon>Mycoplasmoidales</taxon>
        <taxon>Metamycoplasmataceae</taxon>
        <taxon>Metamycoplasma</taxon>
    </lineage>
</organism>
<dbReference type="PANTHER" id="PTHR16301:SF20">
    <property type="entry name" value="IMPACT FAMILY MEMBER YIGZ"/>
    <property type="match status" value="1"/>
</dbReference>
<dbReference type="SUPFAM" id="SSF54211">
    <property type="entry name" value="Ribosomal protein S5 domain 2-like"/>
    <property type="match status" value="1"/>
</dbReference>
<name>A0ABZ2TMQ6_9BACT</name>
<dbReference type="EMBL" id="CP088155">
    <property type="protein sequence ID" value="WYM97113.1"/>
    <property type="molecule type" value="Genomic_DNA"/>
</dbReference>
<sequence>MAEIIVKKSKFISLIFDIHSKDEFNVLLTKIKSENKKASHIVYAYMINNNDYHFSGYSDDNEPHGVAGIPLFKLMQNKNLINKCIIVIRFFGGTKLGKPTLLRTYLKAALLLF</sequence>
<dbReference type="InterPro" id="IPR036956">
    <property type="entry name" value="Impact_N_sf"/>
</dbReference>
<evidence type="ECO:0000259" key="2">
    <source>
        <dbReference type="Pfam" id="PF01205"/>
    </source>
</evidence>
<accession>A0ABZ2TMQ6</accession>
<dbReference type="InterPro" id="IPR020568">
    <property type="entry name" value="Ribosomal_Su5_D2-typ_SF"/>
</dbReference>
<dbReference type="Pfam" id="PF01205">
    <property type="entry name" value="Impact_N"/>
    <property type="match status" value="1"/>
</dbReference>
<feature type="domain" description="Impact N-terminal" evidence="2">
    <location>
        <begin position="7"/>
        <end position="109"/>
    </location>
</feature>
<dbReference type="Proteomes" id="UP001622612">
    <property type="component" value="Chromosome"/>
</dbReference>
<evidence type="ECO:0000313" key="4">
    <source>
        <dbReference type="Proteomes" id="UP001622612"/>
    </source>
</evidence>
<comment type="similarity">
    <text evidence="1">Belongs to the IMPACT family.</text>
</comment>
<dbReference type="RefSeq" id="WP_405311376.1">
    <property type="nucleotide sequence ID" value="NZ_CP088155.1"/>
</dbReference>
<evidence type="ECO:0000256" key="1">
    <source>
        <dbReference type="ARBA" id="ARBA00007665"/>
    </source>
</evidence>
<dbReference type="InterPro" id="IPR001498">
    <property type="entry name" value="Impact_N"/>
</dbReference>
<protein>
    <submittedName>
        <fullName evidence="3">YigZ family protein</fullName>
    </submittedName>
</protein>
<proteinExistence type="inferred from homology"/>
<dbReference type="PANTHER" id="PTHR16301">
    <property type="entry name" value="IMPACT-RELATED"/>
    <property type="match status" value="1"/>
</dbReference>
<dbReference type="Gene3D" id="3.30.230.30">
    <property type="entry name" value="Impact, N-terminal domain"/>
    <property type="match status" value="1"/>
</dbReference>
<dbReference type="InterPro" id="IPR023582">
    <property type="entry name" value="Impact"/>
</dbReference>